<dbReference type="GO" id="GO:0015499">
    <property type="term" value="F:formate transmembrane transporter activity"/>
    <property type="evidence" value="ECO:0007669"/>
    <property type="project" value="TreeGrafter"/>
</dbReference>
<keyword evidence="2" id="KW-0813">Transport</keyword>
<evidence type="ECO:0000256" key="7">
    <source>
        <dbReference type="SAM" id="Phobius"/>
    </source>
</evidence>
<dbReference type="FunFam" id="1.20.1080.10:FF:000011">
    <property type="entry name" value="Formate family transporter"/>
    <property type="match status" value="1"/>
</dbReference>
<dbReference type="InterPro" id="IPR000292">
    <property type="entry name" value="For/NO2_transpt"/>
</dbReference>
<dbReference type="Pfam" id="PF01226">
    <property type="entry name" value="Form_Nir_trans"/>
    <property type="match status" value="1"/>
</dbReference>
<dbReference type="PROSITE" id="PS01005">
    <property type="entry name" value="FORMATE_NITRITE_TP_1"/>
    <property type="match status" value="1"/>
</dbReference>
<dbReference type="PATRIC" id="fig|1321820.3.peg.20"/>
<dbReference type="Proteomes" id="UP000016637">
    <property type="component" value="Unassembled WGS sequence"/>
</dbReference>
<gene>
    <name evidence="8" type="ORF">HMPREF1983_00021</name>
</gene>
<dbReference type="Gene3D" id="1.20.1080.10">
    <property type="entry name" value="Glycerol uptake facilitator protein"/>
    <property type="match status" value="1"/>
</dbReference>
<keyword evidence="3 7" id="KW-0812">Transmembrane</keyword>
<comment type="similarity">
    <text evidence="6">Belongs to the FNT transporter (TC 1.A.16) family.</text>
</comment>
<reference evidence="8 9" key="1">
    <citation type="submission" date="2013-08" db="EMBL/GenBank/DDBJ databases">
        <authorList>
            <person name="Weinstock G."/>
            <person name="Sodergren E."/>
            <person name="Wylie T."/>
            <person name="Fulton L."/>
            <person name="Fulton R."/>
            <person name="Fronick C."/>
            <person name="O'Laughlin M."/>
            <person name="Godfrey J."/>
            <person name="Miner T."/>
            <person name="Herter B."/>
            <person name="Appelbaum E."/>
            <person name="Cordes M."/>
            <person name="Lek S."/>
            <person name="Wollam A."/>
            <person name="Pepin K.H."/>
            <person name="Palsikar V.B."/>
            <person name="Mitreva M."/>
            <person name="Wilson R.K."/>
        </authorList>
    </citation>
    <scope>NUCLEOTIDE SEQUENCE [LARGE SCALE GENOMIC DNA]</scope>
    <source>
        <strain evidence="8 9">ATCC 700627</strain>
    </source>
</reference>
<feature type="transmembrane region" description="Helical" evidence="7">
    <location>
        <begin position="112"/>
        <end position="134"/>
    </location>
</feature>
<dbReference type="EMBL" id="AWVP01000002">
    <property type="protein sequence ID" value="ERK60697.1"/>
    <property type="molecule type" value="Genomic_DNA"/>
</dbReference>
<protein>
    <submittedName>
        <fullName evidence="8">Formate/nitrite transporter</fullName>
    </submittedName>
</protein>
<evidence type="ECO:0000256" key="2">
    <source>
        <dbReference type="ARBA" id="ARBA00022448"/>
    </source>
</evidence>
<dbReference type="InterPro" id="IPR023271">
    <property type="entry name" value="Aquaporin-like"/>
</dbReference>
<dbReference type="PANTHER" id="PTHR30520">
    <property type="entry name" value="FORMATE TRANSPORTER-RELATED"/>
    <property type="match status" value="1"/>
</dbReference>
<comment type="subcellular location">
    <subcellularLocation>
        <location evidence="1">Membrane</location>
        <topology evidence="1">Multi-pass membrane protein</topology>
    </subcellularLocation>
</comment>
<feature type="transmembrane region" description="Helical" evidence="7">
    <location>
        <begin position="32"/>
        <end position="53"/>
    </location>
</feature>
<evidence type="ECO:0000313" key="8">
    <source>
        <dbReference type="EMBL" id="ERK60697.1"/>
    </source>
</evidence>
<dbReference type="AlphaFoldDB" id="U2SD96"/>
<comment type="caution">
    <text evidence="8">The sequence shown here is derived from an EMBL/GenBank/DDBJ whole genome shotgun (WGS) entry which is preliminary data.</text>
</comment>
<evidence type="ECO:0000256" key="3">
    <source>
        <dbReference type="ARBA" id="ARBA00022692"/>
    </source>
</evidence>
<evidence type="ECO:0000256" key="5">
    <source>
        <dbReference type="ARBA" id="ARBA00023136"/>
    </source>
</evidence>
<dbReference type="HOGENOM" id="CLU_036896_1_1_9"/>
<name>U2SD96_9BACL</name>
<dbReference type="PANTHER" id="PTHR30520:SF6">
    <property type="entry name" value="FORMATE_NITRATE FAMILY TRANSPORTER (EUROFUNG)"/>
    <property type="match status" value="1"/>
</dbReference>
<organism evidence="8 9">
    <name type="scientific">Gemella bergeri ATCC 700627</name>
    <dbReference type="NCBI Taxonomy" id="1321820"/>
    <lineage>
        <taxon>Bacteria</taxon>
        <taxon>Bacillati</taxon>
        <taxon>Bacillota</taxon>
        <taxon>Bacilli</taxon>
        <taxon>Bacillales</taxon>
        <taxon>Gemellaceae</taxon>
        <taxon>Gemella</taxon>
    </lineage>
</organism>
<sequence length="264" mass="28183">MAEAMHTKAYLEPQELYEYTSKKGVMKATGSLKYMLSLGFLGGAFIAVGYLAYLRVAGSIPHEWAGLGVLLGAAVFPIGLICILVGGGELITSNMMAVTLAFFNKKVSLKLLVKNLIIITLANLVGAVFVAYFLGHVTGLTEGVIFEKTLVTAEAKINSTFWQGIFSGIGCNWLVGMGAWLSFCAKDVSGKILGTWFPIMTFVAVGFQHVVANMFVIPAAMFGGANITFAQFAENMGVIFLGNFLGGAILVAGLYTLAYKKKTN</sequence>
<proteinExistence type="inferred from homology"/>
<feature type="transmembrane region" description="Helical" evidence="7">
    <location>
        <begin position="161"/>
        <end position="183"/>
    </location>
</feature>
<dbReference type="RefSeq" id="WP_021752223.1">
    <property type="nucleotide sequence ID" value="NZ_KI271789.1"/>
</dbReference>
<accession>U2SD96</accession>
<feature type="transmembrane region" description="Helical" evidence="7">
    <location>
        <begin position="195"/>
        <end position="217"/>
    </location>
</feature>
<dbReference type="InterPro" id="IPR024002">
    <property type="entry name" value="For/NO2_transpt_CS"/>
</dbReference>
<evidence type="ECO:0000313" key="9">
    <source>
        <dbReference type="Proteomes" id="UP000016637"/>
    </source>
</evidence>
<dbReference type="GO" id="GO:0005886">
    <property type="term" value="C:plasma membrane"/>
    <property type="evidence" value="ECO:0007669"/>
    <property type="project" value="TreeGrafter"/>
</dbReference>
<keyword evidence="9" id="KW-1185">Reference proteome</keyword>
<feature type="transmembrane region" description="Helical" evidence="7">
    <location>
        <begin position="237"/>
        <end position="258"/>
    </location>
</feature>
<keyword evidence="4 7" id="KW-1133">Transmembrane helix</keyword>
<evidence type="ECO:0000256" key="6">
    <source>
        <dbReference type="ARBA" id="ARBA00049660"/>
    </source>
</evidence>
<evidence type="ECO:0000256" key="4">
    <source>
        <dbReference type="ARBA" id="ARBA00022989"/>
    </source>
</evidence>
<evidence type="ECO:0000256" key="1">
    <source>
        <dbReference type="ARBA" id="ARBA00004141"/>
    </source>
</evidence>
<keyword evidence="5 7" id="KW-0472">Membrane</keyword>
<dbReference type="eggNOG" id="COG2116">
    <property type="taxonomic scope" value="Bacteria"/>
</dbReference>
<feature type="transmembrane region" description="Helical" evidence="7">
    <location>
        <begin position="65"/>
        <end position="91"/>
    </location>
</feature>